<evidence type="ECO:0000256" key="1">
    <source>
        <dbReference type="ARBA" id="ARBA00004123"/>
    </source>
</evidence>
<dbReference type="PANTHER" id="PTHR31920">
    <property type="entry name" value="B3 DOMAIN-CONTAINING"/>
    <property type="match status" value="1"/>
</dbReference>
<evidence type="ECO:0000256" key="6">
    <source>
        <dbReference type="SAM" id="MobiDB-lite"/>
    </source>
</evidence>
<dbReference type="CDD" id="cd10017">
    <property type="entry name" value="B3_DNA"/>
    <property type="match status" value="1"/>
</dbReference>
<evidence type="ECO:0000256" key="3">
    <source>
        <dbReference type="ARBA" id="ARBA00023125"/>
    </source>
</evidence>
<dbReference type="GO" id="GO:0005634">
    <property type="term" value="C:nucleus"/>
    <property type="evidence" value="ECO:0007669"/>
    <property type="project" value="UniProtKB-SubCell"/>
</dbReference>
<sequence>MASCSKRDNNGSLFTPKKTHFIRIILSDIMKNQKIAIPRRFLRKHGESLSKSAVIKVPSAATWKVEFLKHKDEVSFAKGWEMFIAYYSIDYGDFLVFEHEWNSLFTVFIIDKSFTEVGYPWNNTDAAESNQEDKLEDHEDDDDDDASVEFIDISSGSQETGKGTKGKEKLGCSRNSEEYEGDHGGRPAENKCHPSGTPLVISCYFT</sequence>
<dbReference type="OMA" id="NYPPLEM"/>
<dbReference type="Gene3D" id="2.40.330.10">
    <property type="entry name" value="DNA-binding pseudobarrel domain"/>
    <property type="match status" value="1"/>
</dbReference>
<dbReference type="SMART" id="SM01019">
    <property type="entry name" value="B3"/>
    <property type="match status" value="1"/>
</dbReference>
<evidence type="ECO:0000259" key="7">
    <source>
        <dbReference type="PROSITE" id="PS50863"/>
    </source>
</evidence>
<feature type="domain" description="TF-B3" evidence="7">
    <location>
        <begin position="20"/>
        <end position="113"/>
    </location>
</feature>
<dbReference type="PROSITE" id="PS50863">
    <property type="entry name" value="B3"/>
    <property type="match status" value="1"/>
</dbReference>
<evidence type="ECO:0000256" key="4">
    <source>
        <dbReference type="ARBA" id="ARBA00023163"/>
    </source>
</evidence>
<dbReference type="AlphaFoldDB" id="A0A3N7G142"/>
<feature type="compositionally biased region" description="Acidic residues" evidence="6">
    <location>
        <begin position="138"/>
        <end position="147"/>
    </location>
</feature>
<dbReference type="STRING" id="3694.A0A3N7G142"/>
<evidence type="ECO:0000313" key="9">
    <source>
        <dbReference type="Proteomes" id="UP000006729"/>
    </source>
</evidence>
<organism evidence="8 9">
    <name type="scientific">Populus trichocarpa</name>
    <name type="common">Western balsam poplar</name>
    <name type="synonym">Populus balsamifera subsp. trichocarpa</name>
    <dbReference type="NCBI Taxonomy" id="3694"/>
    <lineage>
        <taxon>Eukaryota</taxon>
        <taxon>Viridiplantae</taxon>
        <taxon>Streptophyta</taxon>
        <taxon>Embryophyta</taxon>
        <taxon>Tracheophyta</taxon>
        <taxon>Spermatophyta</taxon>
        <taxon>Magnoliopsida</taxon>
        <taxon>eudicotyledons</taxon>
        <taxon>Gunneridae</taxon>
        <taxon>Pentapetalae</taxon>
        <taxon>rosids</taxon>
        <taxon>fabids</taxon>
        <taxon>Malpighiales</taxon>
        <taxon>Salicaceae</taxon>
        <taxon>Saliceae</taxon>
        <taxon>Populus</taxon>
    </lineage>
</organism>
<dbReference type="SUPFAM" id="SSF101936">
    <property type="entry name" value="DNA-binding pseudobarrel domain"/>
    <property type="match status" value="1"/>
</dbReference>
<dbReference type="FunCoup" id="A0A3N7G142">
    <property type="interactions" value="111"/>
</dbReference>
<feature type="region of interest" description="Disordered" evidence="6">
    <location>
        <begin position="121"/>
        <end position="197"/>
    </location>
</feature>
<keyword evidence="9" id="KW-1185">Reference proteome</keyword>
<protein>
    <recommendedName>
        <fullName evidence="7">TF-B3 domain-containing protein</fullName>
    </recommendedName>
</protein>
<dbReference type="PANTHER" id="PTHR31920:SF37">
    <property type="entry name" value="B3 DOMAIN-CONTAINING TRANSCRIPTION FACTOR VRN1"/>
    <property type="match status" value="1"/>
</dbReference>
<evidence type="ECO:0000256" key="5">
    <source>
        <dbReference type="ARBA" id="ARBA00023242"/>
    </source>
</evidence>
<reference evidence="8 9" key="1">
    <citation type="journal article" date="2006" name="Science">
        <title>The genome of black cottonwood, Populus trichocarpa (Torr. &amp; Gray).</title>
        <authorList>
            <person name="Tuskan G.A."/>
            <person name="Difazio S."/>
            <person name="Jansson S."/>
            <person name="Bohlmann J."/>
            <person name="Grigoriev I."/>
            <person name="Hellsten U."/>
            <person name="Putnam N."/>
            <person name="Ralph S."/>
            <person name="Rombauts S."/>
            <person name="Salamov A."/>
            <person name="Schein J."/>
            <person name="Sterck L."/>
            <person name="Aerts A."/>
            <person name="Bhalerao R.R."/>
            <person name="Bhalerao R.P."/>
            <person name="Blaudez D."/>
            <person name="Boerjan W."/>
            <person name="Brun A."/>
            <person name="Brunner A."/>
            <person name="Busov V."/>
            <person name="Campbell M."/>
            <person name="Carlson J."/>
            <person name="Chalot M."/>
            <person name="Chapman J."/>
            <person name="Chen G.L."/>
            <person name="Cooper D."/>
            <person name="Coutinho P.M."/>
            <person name="Couturier J."/>
            <person name="Covert S."/>
            <person name="Cronk Q."/>
            <person name="Cunningham R."/>
            <person name="Davis J."/>
            <person name="Degroeve S."/>
            <person name="Dejardin A."/>
            <person name="Depamphilis C."/>
            <person name="Detter J."/>
            <person name="Dirks B."/>
            <person name="Dubchak I."/>
            <person name="Duplessis S."/>
            <person name="Ehlting J."/>
            <person name="Ellis B."/>
            <person name="Gendler K."/>
            <person name="Goodstein D."/>
            <person name="Gribskov M."/>
            <person name="Grimwood J."/>
            <person name="Groover A."/>
            <person name="Gunter L."/>
            <person name="Hamberger B."/>
            <person name="Heinze B."/>
            <person name="Helariutta Y."/>
            <person name="Henrissat B."/>
            <person name="Holligan D."/>
            <person name="Holt R."/>
            <person name="Huang W."/>
            <person name="Islam-Faridi N."/>
            <person name="Jones S."/>
            <person name="Jones-Rhoades M."/>
            <person name="Jorgensen R."/>
            <person name="Joshi C."/>
            <person name="Kangasjarvi J."/>
            <person name="Karlsson J."/>
            <person name="Kelleher C."/>
            <person name="Kirkpatrick R."/>
            <person name="Kirst M."/>
            <person name="Kohler A."/>
            <person name="Kalluri U."/>
            <person name="Larimer F."/>
            <person name="Leebens-Mack J."/>
            <person name="Leple J.C."/>
            <person name="Locascio P."/>
            <person name="Lou Y."/>
            <person name="Lucas S."/>
            <person name="Martin F."/>
            <person name="Montanini B."/>
            <person name="Napoli C."/>
            <person name="Nelson D.R."/>
            <person name="Nelson C."/>
            <person name="Nieminen K."/>
            <person name="Nilsson O."/>
            <person name="Pereda V."/>
            <person name="Peter G."/>
            <person name="Philippe R."/>
            <person name="Pilate G."/>
            <person name="Poliakov A."/>
            <person name="Razumovskaya J."/>
            <person name="Richardson P."/>
            <person name="Rinaldi C."/>
            <person name="Ritland K."/>
            <person name="Rouze P."/>
            <person name="Ryaboy D."/>
            <person name="Schmutz J."/>
            <person name="Schrader J."/>
            <person name="Segerman B."/>
            <person name="Shin H."/>
            <person name="Siddiqui A."/>
            <person name="Sterky F."/>
            <person name="Terry A."/>
            <person name="Tsai C.J."/>
            <person name="Uberbacher E."/>
            <person name="Unneberg P."/>
            <person name="Vahala J."/>
            <person name="Wall K."/>
            <person name="Wessler S."/>
            <person name="Yang G."/>
            <person name="Yin T."/>
            <person name="Douglas C."/>
            <person name="Marra M."/>
            <person name="Sandberg G."/>
            <person name="Van de Peer Y."/>
            <person name="Rokhsar D."/>
        </authorList>
    </citation>
    <scope>NUCLEOTIDE SEQUENCE [LARGE SCALE GENOMIC DNA]</scope>
    <source>
        <strain evidence="9">cv. Nisqually</strain>
    </source>
</reference>
<dbReference type="GO" id="GO:0003677">
    <property type="term" value="F:DNA binding"/>
    <property type="evidence" value="ECO:0007669"/>
    <property type="project" value="UniProtKB-KW"/>
</dbReference>
<proteinExistence type="predicted"/>
<dbReference type="SMR" id="A0A3N7G142"/>
<dbReference type="EMBL" id="CM009296">
    <property type="protein sequence ID" value="RQO92461.1"/>
    <property type="molecule type" value="Genomic_DNA"/>
</dbReference>
<gene>
    <name evidence="8" type="ORF">POPTR_007G035700</name>
</gene>
<keyword evidence="4" id="KW-0804">Transcription</keyword>
<dbReference type="Proteomes" id="UP000006729">
    <property type="component" value="Chromosome 7"/>
</dbReference>
<accession>A0A3N7G142</accession>
<feature type="compositionally biased region" description="Basic and acidic residues" evidence="6">
    <location>
        <begin position="165"/>
        <end position="192"/>
    </location>
</feature>
<evidence type="ECO:0000256" key="2">
    <source>
        <dbReference type="ARBA" id="ARBA00023015"/>
    </source>
</evidence>
<name>A0A3N7G142_POPTR</name>
<comment type="subcellular location">
    <subcellularLocation>
        <location evidence="1">Nucleus</location>
    </subcellularLocation>
</comment>
<dbReference type="InParanoid" id="A0A3N7G142"/>
<dbReference type="InterPro" id="IPR003340">
    <property type="entry name" value="B3_DNA-bd"/>
</dbReference>
<keyword evidence="5" id="KW-0539">Nucleus</keyword>
<dbReference type="Pfam" id="PF02362">
    <property type="entry name" value="B3"/>
    <property type="match status" value="1"/>
</dbReference>
<keyword evidence="3" id="KW-0238">DNA-binding</keyword>
<evidence type="ECO:0000313" key="8">
    <source>
        <dbReference type="EMBL" id="RQO92461.1"/>
    </source>
</evidence>
<dbReference type="InterPro" id="IPR050655">
    <property type="entry name" value="Plant_B3_domain"/>
</dbReference>
<keyword evidence="2" id="KW-0805">Transcription regulation</keyword>
<dbReference type="Gramene" id="Potri.007G035700.2.v4.1">
    <property type="protein sequence ID" value="Potri.007G035700.2.v4.1"/>
    <property type="gene ID" value="Potri.007G035700.v4.1"/>
</dbReference>
<dbReference type="InterPro" id="IPR015300">
    <property type="entry name" value="DNA-bd_pseudobarrel_sf"/>
</dbReference>